<dbReference type="OrthoDB" id="7003224at2"/>
<sequence length="189" mass="21322">MANGSEHNELIFFLDNGVQFLPEKRFLISLSGHVVNLSENSYRFLILLLDGENDKQKIINQIWHEQRGVVSDSSYYGQIYALRKAFELVGLSGALIKTIPRRGVKYTGKVTVKPLAVKEEQHPVMAVEHEEVSLPAEHEATSMASIKAVPKKPAKSRFDHFISIMAILAVCWLTTLTVLVVKYIMQIDK</sequence>
<accession>A0A0U5GRA2</accession>
<keyword evidence="1" id="KW-1133">Transmembrane helix</keyword>
<dbReference type="Gene3D" id="1.10.10.10">
    <property type="entry name" value="Winged helix-like DNA-binding domain superfamily/Winged helix DNA-binding domain"/>
    <property type="match status" value="1"/>
</dbReference>
<evidence type="ECO:0000313" key="3">
    <source>
        <dbReference type="Proteomes" id="UP000059419"/>
    </source>
</evidence>
<keyword evidence="1" id="KW-0812">Transmembrane</keyword>
<dbReference type="GO" id="GO:0003677">
    <property type="term" value="F:DNA binding"/>
    <property type="evidence" value="ECO:0007669"/>
    <property type="project" value="InterPro"/>
</dbReference>
<dbReference type="InterPro" id="IPR036388">
    <property type="entry name" value="WH-like_DNA-bd_sf"/>
</dbReference>
<evidence type="ECO:0000313" key="2">
    <source>
        <dbReference type="EMBL" id="CUU25492.1"/>
    </source>
</evidence>
<protein>
    <recommendedName>
        <fullName evidence="4">OmpR/PhoB-type domain-containing protein</fullName>
    </recommendedName>
</protein>
<gene>
    <name evidence="2" type="ORF">EM595_3261</name>
</gene>
<keyword evidence="1" id="KW-0472">Membrane</keyword>
<dbReference type="GO" id="GO:0006355">
    <property type="term" value="P:regulation of DNA-templated transcription"/>
    <property type="evidence" value="ECO:0007669"/>
    <property type="project" value="InterPro"/>
</dbReference>
<name>A0A0U5GRA2_9GAMM</name>
<evidence type="ECO:0000256" key="1">
    <source>
        <dbReference type="SAM" id="Phobius"/>
    </source>
</evidence>
<organism evidence="2 3">
    <name type="scientific">Duffyella gerundensis</name>
    <dbReference type="NCBI Taxonomy" id="1619313"/>
    <lineage>
        <taxon>Bacteria</taxon>
        <taxon>Pseudomonadati</taxon>
        <taxon>Pseudomonadota</taxon>
        <taxon>Gammaproteobacteria</taxon>
        <taxon>Enterobacterales</taxon>
        <taxon>Erwiniaceae</taxon>
        <taxon>Duffyella</taxon>
    </lineage>
</organism>
<feature type="transmembrane region" description="Helical" evidence="1">
    <location>
        <begin position="161"/>
        <end position="185"/>
    </location>
</feature>
<dbReference type="AlphaFoldDB" id="A0A0U5GRA2"/>
<dbReference type="InterPro" id="IPR016032">
    <property type="entry name" value="Sig_transdc_resp-reg_C-effctor"/>
</dbReference>
<dbReference type="PATRIC" id="fig|1619313.3.peg.3383"/>
<dbReference type="EMBL" id="LN907827">
    <property type="protein sequence ID" value="CUU25492.1"/>
    <property type="molecule type" value="Genomic_DNA"/>
</dbReference>
<evidence type="ECO:0008006" key="4">
    <source>
        <dbReference type="Google" id="ProtNLM"/>
    </source>
</evidence>
<keyword evidence="3" id="KW-1185">Reference proteome</keyword>
<dbReference type="Proteomes" id="UP000059419">
    <property type="component" value="Chromosome 1"/>
</dbReference>
<proteinExistence type="predicted"/>
<dbReference type="RefSeq" id="WP_067434434.1">
    <property type="nucleotide sequence ID" value="NZ_JACSXD010000019.1"/>
</dbReference>
<reference evidence="3" key="1">
    <citation type="submission" date="2015-11" db="EMBL/GenBank/DDBJ databases">
        <authorList>
            <person name="Blom J."/>
        </authorList>
    </citation>
    <scope>NUCLEOTIDE SEQUENCE [LARGE SCALE GENOMIC DNA]</scope>
</reference>
<dbReference type="KEGG" id="ege:EM595_3261"/>
<dbReference type="SUPFAM" id="SSF46894">
    <property type="entry name" value="C-terminal effector domain of the bipartite response regulators"/>
    <property type="match status" value="1"/>
</dbReference>